<feature type="transmembrane region" description="Helical" evidence="1">
    <location>
        <begin position="36"/>
        <end position="55"/>
    </location>
</feature>
<evidence type="ECO:0000256" key="1">
    <source>
        <dbReference type="SAM" id="Phobius"/>
    </source>
</evidence>
<dbReference type="AlphaFoldDB" id="A0A495JHP6"/>
<keyword evidence="1" id="KW-0812">Transmembrane</keyword>
<name>A0A495JHP6_9ACTN</name>
<proteinExistence type="predicted"/>
<evidence type="ECO:0000313" key="3">
    <source>
        <dbReference type="Proteomes" id="UP000277671"/>
    </source>
</evidence>
<keyword evidence="1" id="KW-0472">Membrane</keyword>
<comment type="caution">
    <text evidence="2">The sequence shown here is derived from an EMBL/GenBank/DDBJ whole genome shotgun (WGS) entry which is preliminary data.</text>
</comment>
<accession>A0A495JHP6</accession>
<sequence length="121" mass="12845">MTLKWMAVMVAAVSVTLCVTANVVLGTVNGAELPVVVNMIALTATGVATVLAVVADLHERLNERVTALTEFLIARLNELDSHTGDRNTGFVEGYLLSHPDPSVVPIGPRLHSRRAMLGGDD</sequence>
<keyword evidence="1" id="KW-1133">Transmembrane helix</keyword>
<dbReference type="EMBL" id="RBKT01000001">
    <property type="protein sequence ID" value="RKR88526.1"/>
    <property type="molecule type" value="Genomic_DNA"/>
</dbReference>
<evidence type="ECO:0000313" key="2">
    <source>
        <dbReference type="EMBL" id="RKR88526.1"/>
    </source>
</evidence>
<organism evidence="2 3">
    <name type="scientific">Micromonospora pisi</name>
    <dbReference type="NCBI Taxonomy" id="589240"/>
    <lineage>
        <taxon>Bacteria</taxon>
        <taxon>Bacillati</taxon>
        <taxon>Actinomycetota</taxon>
        <taxon>Actinomycetes</taxon>
        <taxon>Micromonosporales</taxon>
        <taxon>Micromonosporaceae</taxon>
        <taxon>Micromonospora</taxon>
    </lineage>
</organism>
<dbReference type="RefSeq" id="WP_121157143.1">
    <property type="nucleotide sequence ID" value="NZ_RBKT01000001.1"/>
</dbReference>
<protein>
    <submittedName>
        <fullName evidence="2">Uncharacterized protein</fullName>
    </submittedName>
</protein>
<dbReference type="Proteomes" id="UP000277671">
    <property type="component" value="Unassembled WGS sequence"/>
</dbReference>
<reference evidence="2 3" key="1">
    <citation type="submission" date="2018-10" db="EMBL/GenBank/DDBJ databases">
        <title>Sequencing the genomes of 1000 actinobacteria strains.</title>
        <authorList>
            <person name="Klenk H.-P."/>
        </authorList>
    </citation>
    <scope>NUCLEOTIDE SEQUENCE [LARGE SCALE GENOMIC DNA]</scope>
    <source>
        <strain evidence="2 3">DSM 45175</strain>
    </source>
</reference>
<dbReference type="OrthoDB" id="3404569at2"/>
<keyword evidence="3" id="KW-1185">Reference proteome</keyword>
<gene>
    <name evidence="2" type="ORF">BDK92_2854</name>
</gene>